<sequence length="98" mass="11320">MINENSYPQFDTLFGAYLNQDSDMWGDTLAEVVVCFKKDSTPRQLEATLVEIDKFKEEASINLDKIFHEAYGFDFNPISWGYSSTNDFFEDLKKILTA</sequence>
<evidence type="ECO:0000313" key="2">
    <source>
        <dbReference type="EMBL" id="MCC8391202.1"/>
    </source>
</evidence>
<organism evidence="2 3">
    <name type="scientific">Paraburkholderia sejongensis</name>
    <dbReference type="NCBI Taxonomy" id="2886946"/>
    <lineage>
        <taxon>Bacteria</taxon>
        <taxon>Pseudomonadati</taxon>
        <taxon>Pseudomonadota</taxon>
        <taxon>Betaproteobacteria</taxon>
        <taxon>Burkholderiales</taxon>
        <taxon>Burkholderiaceae</taxon>
        <taxon>Paraburkholderia</taxon>
    </lineage>
</organism>
<name>A0ABS8JMT3_9BURK</name>
<dbReference type="Pfam" id="PF18593">
    <property type="entry name" value="CdiI_2"/>
    <property type="match status" value="1"/>
</dbReference>
<keyword evidence="3" id="KW-1185">Reference proteome</keyword>
<dbReference type="EMBL" id="JAJITD010000001">
    <property type="protein sequence ID" value="MCC8391202.1"/>
    <property type="molecule type" value="Genomic_DNA"/>
</dbReference>
<evidence type="ECO:0000313" key="3">
    <source>
        <dbReference type="Proteomes" id="UP001431019"/>
    </source>
</evidence>
<feature type="domain" description="CdiI immunity protein" evidence="1">
    <location>
        <begin position="7"/>
        <end position="94"/>
    </location>
</feature>
<dbReference type="InterPro" id="IPR041129">
    <property type="entry name" value="CdiI_2"/>
</dbReference>
<proteinExistence type="predicted"/>
<evidence type="ECO:0000259" key="1">
    <source>
        <dbReference type="Pfam" id="PF18593"/>
    </source>
</evidence>
<comment type="caution">
    <text evidence="2">The sequence shown here is derived from an EMBL/GenBank/DDBJ whole genome shotgun (WGS) entry which is preliminary data.</text>
</comment>
<gene>
    <name evidence="2" type="ORF">LJ656_01260</name>
</gene>
<dbReference type="Proteomes" id="UP001431019">
    <property type="component" value="Unassembled WGS sequence"/>
</dbReference>
<dbReference type="RefSeq" id="WP_268998455.1">
    <property type="nucleotide sequence ID" value="NZ_JAJITD010000001.1"/>
</dbReference>
<accession>A0ABS8JMT3</accession>
<protein>
    <recommendedName>
        <fullName evidence="1">CdiI immunity protein domain-containing protein</fullName>
    </recommendedName>
</protein>
<reference evidence="2 3" key="1">
    <citation type="submission" date="2021-11" db="EMBL/GenBank/DDBJ databases">
        <authorList>
            <person name="Oh E.-T."/>
            <person name="Kim S.-B."/>
        </authorList>
    </citation>
    <scope>NUCLEOTIDE SEQUENCE [LARGE SCALE GENOMIC DNA]</scope>
    <source>
        <strain evidence="2 3">MMS20-SJTR3</strain>
    </source>
</reference>